<organism evidence="2 3">
    <name type="scientific">Pseudoclavibacter caeni</name>
    <dbReference type="NCBI Taxonomy" id="908846"/>
    <lineage>
        <taxon>Bacteria</taxon>
        <taxon>Bacillati</taxon>
        <taxon>Actinomycetota</taxon>
        <taxon>Actinomycetes</taxon>
        <taxon>Micrococcales</taxon>
        <taxon>Microbacteriaceae</taxon>
        <taxon>Pseudoclavibacter</taxon>
    </lineage>
</organism>
<evidence type="ECO:0000256" key="1">
    <source>
        <dbReference type="SAM" id="Phobius"/>
    </source>
</evidence>
<accession>A0A7C8BMS3</accession>
<feature type="transmembrane region" description="Helical" evidence="1">
    <location>
        <begin position="80"/>
        <end position="99"/>
    </location>
</feature>
<feature type="transmembrane region" description="Helical" evidence="1">
    <location>
        <begin position="141"/>
        <end position="164"/>
    </location>
</feature>
<dbReference type="AlphaFoldDB" id="A0A7C8BMS3"/>
<gene>
    <name evidence="2" type="ORF">F8O02_08235</name>
</gene>
<keyword evidence="1" id="KW-0812">Transmembrane</keyword>
<feature type="transmembrane region" description="Helical" evidence="1">
    <location>
        <begin position="40"/>
        <end position="60"/>
    </location>
</feature>
<proteinExistence type="predicted"/>
<keyword evidence="1" id="KW-0472">Membrane</keyword>
<evidence type="ECO:0000313" key="2">
    <source>
        <dbReference type="EMBL" id="KAB1631348.1"/>
    </source>
</evidence>
<keyword evidence="3" id="KW-1185">Reference proteome</keyword>
<feature type="transmembrane region" description="Helical" evidence="1">
    <location>
        <begin position="176"/>
        <end position="201"/>
    </location>
</feature>
<dbReference type="EMBL" id="WBKA01000007">
    <property type="protein sequence ID" value="KAB1631348.1"/>
    <property type="molecule type" value="Genomic_DNA"/>
</dbReference>
<reference evidence="2 3" key="1">
    <citation type="submission" date="2019-09" db="EMBL/GenBank/DDBJ databases">
        <title>Phylogeny of genus Pseudoclavibacter and closely related genus.</title>
        <authorList>
            <person name="Li Y."/>
        </authorList>
    </citation>
    <scope>NUCLEOTIDE SEQUENCE [LARGE SCALE GENOMIC DNA]</scope>
    <source>
        <strain evidence="2 3">JCM 16921</strain>
    </source>
</reference>
<protein>
    <recommendedName>
        <fullName evidence="4">GAP family protein</fullName>
    </recommendedName>
</protein>
<name>A0A7C8BMS3_9MICO</name>
<feature type="transmembrane region" description="Helical" evidence="1">
    <location>
        <begin position="6"/>
        <end position="28"/>
    </location>
</feature>
<keyword evidence="1" id="KW-1133">Transmembrane helix</keyword>
<sequence length="246" mass="25754">MIRAVVALAGIGLALSVSPSTLAVLLLVLGAGPAQRTRSLAGLFGGIVLGNALLLALLRVATPRALAALVDAGAEELVSAHWLDLLAAATLVVGGLLALRRAWRVRRQRAGLRAEGGTAAPEVSQTPPMSPRLRRAATSPWALLGFGLTGSVFTWTGAVLLYAATRLVLDATDALVWQFALLGWLLAVVILPYLAVVWIWDRAPRAARIVRRVAGWLLGRDAVALAGWATLAAGVTFGAWTLTRLG</sequence>
<evidence type="ECO:0008006" key="4">
    <source>
        <dbReference type="Google" id="ProtNLM"/>
    </source>
</evidence>
<feature type="transmembrane region" description="Helical" evidence="1">
    <location>
        <begin position="222"/>
        <end position="242"/>
    </location>
</feature>
<dbReference type="RefSeq" id="WP_158036764.1">
    <property type="nucleotide sequence ID" value="NZ_BAAAZV010000020.1"/>
</dbReference>
<evidence type="ECO:0000313" key="3">
    <source>
        <dbReference type="Proteomes" id="UP000481339"/>
    </source>
</evidence>
<dbReference type="Proteomes" id="UP000481339">
    <property type="component" value="Unassembled WGS sequence"/>
</dbReference>
<comment type="caution">
    <text evidence="2">The sequence shown here is derived from an EMBL/GenBank/DDBJ whole genome shotgun (WGS) entry which is preliminary data.</text>
</comment>